<dbReference type="AlphaFoldDB" id="A0A0R3MI44"/>
<organism evidence="2 3">
    <name type="scientific">Bradyrhizobium retamae</name>
    <dbReference type="NCBI Taxonomy" id="1300035"/>
    <lineage>
        <taxon>Bacteria</taxon>
        <taxon>Pseudomonadati</taxon>
        <taxon>Pseudomonadota</taxon>
        <taxon>Alphaproteobacteria</taxon>
        <taxon>Hyphomicrobiales</taxon>
        <taxon>Nitrobacteraceae</taxon>
        <taxon>Bradyrhizobium</taxon>
    </lineage>
</organism>
<keyword evidence="1" id="KW-0378">Hydrolase</keyword>
<reference evidence="2 3" key="1">
    <citation type="submission" date="2014-03" db="EMBL/GenBank/DDBJ databases">
        <title>Bradyrhizobium valentinum sp. nov., isolated from effective nodules of Lupinus mariae-josephae, a lupine endemic of basic-lime soils in Eastern Spain.</title>
        <authorList>
            <person name="Duran D."/>
            <person name="Rey L."/>
            <person name="Navarro A."/>
            <person name="Busquets A."/>
            <person name="Imperial J."/>
            <person name="Ruiz-Argueso T."/>
        </authorList>
    </citation>
    <scope>NUCLEOTIDE SEQUENCE [LARGE SCALE GENOMIC DNA]</scope>
    <source>
        <strain evidence="2 3">Ro19</strain>
    </source>
</reference>
<dbReference type="InterPro" id="IPR004175">
    <property type="entry name" value="RNA_CPDase"/>
</dbReference>
<evidence type="ECO:0008006" key="4">
    <source>
        <dbReference type="Google" id="ProtNLM"/>
    </source>
</evidence>
<dbReference type="PANTHER" id="PTHR35561:SF1">
    <property type="entry name" value="RNA 2',3'-CYCLIC PHOSPHODIESTERASE"/>
    <property type="match status" value="1"/>
</dbReference>
<evidence type="ECO:0000256" key="1">
    <source>
        <dbReference type="ARBA" id="ARBA00022801"/>
    </source>
</evidence>
<dbReference type="SUPFAM" id="SSF55144">
    <property type="entry name" value="LigT-like"/>
    <property type="match status" value="1"/>
</dbReference>
<sequence>MLKRAHCFNGKLTAPDRLHVSLFSLGGLPDRQLCAACEAATELRTEPFEVSFDRTASFRGRRGNRPFVLIGEKGLRRLQSFRQMLGVAMARRGLRRLANTNFTPHVTLLYDARSVDEYPIEPVAWTVTEFVLVHSQRGHQHLARWCLCR</sequence>
<dbReference type="EMBL" id="LLYA01000181">
    <property type="protein sequence ID" value="KRR19927.1"/>
    <property type="molecule type" value="Genomic_DNA"/>
</dbReference>
<dbReference type="GO" id="GO:0008664">
    <property type="term" value="F:RNA 2',3'-cyclic 3'-phosphodiesterase activity"/>
    <property type="evidence" value="ECO:0007669"/>
    <property type="project" value="InterPro"/>
</dbReference>
<dbReference type="InterPro" id="IPR009097">
    <property type="entry name" value="Cyclic_Pdiesterase"/>
</dbReference>
<keyword evidence="3" id="KW-1185">Reference proteome</keyword>
<dbReference type="PANTHER" id="PTHR35561">
    <property type="entry name" value="RNA 2',3'-CYCLIC PHOSPHODIESTERASE"/>
    <property type="match status" value="1"/>
</dbReference>
<gene>
    <name evidence="2" type="ORF">CQ13_08315</name>
</gene>
<dbReference type="Proteomes" id="UP000052023">
    <property type="component" value="Unassembled WGS sequence"/>
</dbReference>
<dbReference type="Gene3D" id="3.90.1140.10">
    <property type="entry name" value="Cyclic phosphodiesterase"/>
    <property type="match status" value="1"/>
</dbReference>
<comment type="caution">
    <text evidence="2">The sequence shown here is derived from an EMBL/GenBank/DDBJ whole genome shotgun (WGS) entry which is preliminary data.</text>
</comment>
<protein>
    <recommendedName>
        <fullName evidence="4">2'-5' RNA ligase</fullName>
    </recommendedName>
</protein>
<evidence type="ECO:0000313" key="2">
    <source>
        <dbReference type="EMBL" id="KRR19927.1"/>
    </source>
</evidence>
<dbReference type="GO" id="GO:0004113">
    <property type="term" value="F:2',3'-cyclic-nucleotide 3'-phosphodiesterase activity"/>
    <property type="evidence" value="ECO:0007669"/>
    <property type="project" value="InterPro"/>
</dbReference>
<proteinExistence type="predicted"/>
<evidence type="ECO:0000313" key="3">
    <source>
        <dbReference type="Proteomes" id="UP000052023"/>
    </source>
</evidence>
<dbReference type="Pfam" id="PF13563">
    <property type="entry name" value="2_5_RNA_ligase2"/>
    <property type="match status" value="1"/>
</dbReference>
<accession>A0A0R3MI44</accession>
<name>A0A0R3MI44_9BRAD</name>